<proteinExistence type="predicted"/>
<name>A0A9N9KT63_9HELO</name>
<sequence>MAPAFSGVLAKPELANMRSLIMFALSIASLSTSVELSEDDKADAGSSMYRDNTPCEKPVRVAAWIASRVIMSEEGGGASVDAEDARDEGELGEVTLGVLTRVGLGALLAGRAAARWVLGIWGRGVGRCVEQDVVVRGRLEERRRPVSMVERPDRLDLCDVEGEQVRTACELDLERSAEFQRHPGQAPGGFVHRCPDGPQGGA</sequence>
<protein>
    <submittedName>
        <fullName evidence="2">Uncharacterized protein</fullName>
    </submittedName>
</protein>
<evidence type="ECO:0000313" key="2">
    <source>
        <dbReference type="EMBL" id="CAG8951557.1"/>
    </source>
</evidence>
<reference evidence="2" key="1">
    <citation type="submission" date="2021-07" db="EMBL/GenBank/DDBJ databases">
        <authorList>
            <person name="Durling M."/>
        </authorList>
    </citation>
    <scope>NUCLEOTIDE SEQUENCE</scope>
</reference>
<comment type="caution">
    <text evidence="2">The sequence shown here is derived from an EMBL/GenBank/DDBJ whole genome shotgun (WGS) entry which is preliminary data.</text>
</comment>
<dbReference type="EMBL" id="CAJVRL010000043">
    <property type="protein sequence ID" value="CAG8951557.1"/>
    <property type="molecule type" value="Genomic_DNA"/>
</dbReference>
<dbReference type="Proteomes" id="UP000696280">
    <property type="component" value="Unassembled WGS sequence"/>
</dbReference>
<keyword evidence="3" id="KW-1185">Reference proteome</keyword>
<evidence type="ECO:0000256" key="1">
    <source>
        <dbReference type="SAM" id="MobiDB-lite"/>
    </source>
</evidence>
<gene>
    <name evidence="2" type="ORF">HYFRA_00007473</name>
</gene>
<feature type="region of interest" description="Disordered" evidence="1">
    <location>
        <begin position="181"/>
        <end position="202"/>
    </location>
</feature>
<evidence type="ECO:0000313" key="3">
    <source>
        <dbReference type="Proteomes" id="UP000696280"/>
    </source>
</evidence>
<dbReference type="AlphaFoldDB" id="A0A9N9KT63"/>
<accession>A0A9N9KT63</accession>
<organism evidence="2 3">
    <name type="scientific">Hymenoscyphus fraxineus</name>
    <dbReference type="NCBI Taxonomy" id="746836"/>
    <lineage>
        <taxon>Eukaryota</taxon>
        <taxon>Fungi</taxon>
        <taxon>Dikarya</taxon>
        <taxon>Ascomycota</taxon>
        <taxon>Pezizomycotina</taxon>
        <taxon>Leotiomycetes</taxon>
        <taxon>Helotiales</taxon>
        <taxon>Helotiaceae</taxon>
        <taxon>Hymenoscyphus</taxon>
    </lineage>
</organism>